<comment type="subcellular location">
    <subcellularLocation>
        <location evidence="1">Virion membrane</location>
    </subcellularLocation>
</comment>
<accession>A0A7S8ZX65</accession>
<name>A0A7S8ZX65_9ORTO</name>
<evidence type="ECO:0000256" key="1">
    <source>
        <dbReference type="ARBA" id="ARBA00004182"/>
    </source>
</evidence>
<feature type="transmembrane region" description="Helical" evidence="6">
    <location>
        <begin position="482"/>
        <end position="505"/>
    </location>
</feature>
<dbReference type="GO" id="GO:0044003">
    <property type="term" value="P:symbiont-mediated perturbation of host process"/>
    <property type="evidence" value="ECO:0007669"/>
    <property type="project" value="InterPro"/>
</dbReference>
<evidence type="ECO:0000256" key="5">
    <source>
        <dbReference type="ARBA" id="ARBA00023180"/>
    </source>
</evidence>
<keyword evidence="6" id="KW-1133">Transmembrane helix</keyword>
<evidence type="ECO:0000256" key="6">
    <source>
        <dbReference type="SAM" id="Phobius"/>
    </source>
</evidence>
<evidence type="ECO:0000256" key="2">
    <source>
        <dbReference type="ARBA" id="ARBA00022692"/>
    </source>
</evidence>
<keyword evidence="2 6" id="KW-0812">Transmembrane</keyword>
<evidence type="ECO:0000256" key="3">
    <source>
        <dbReference type="ARBA" id="ARBA00022844"/>
    </source>
</evidence>
<sequence>MKVITLTICMLIIHVISAEVRNDHCDRSHPIGPYYLKVTEGIVPQYNKTKIKARAIVGPREVEVLMGYRLFYNTYVFEGVFWKPRKESEDYVFKVPSVEEVKKWEKKTQCNVGKDVQTMTASDGGKDFCNDLDPKMEEWVDSKELSTHVHTRLDTGVCVRSWTCGFEKSKLRVHYEPNRYLKFNGEISDWNSLLNVSVITDNDTVVSVPMNQDLVHDLGGGYFFYVLEQSFDQITEYEIELICFESLEISCIAICDCPINHKVFDIRRGKWICHRNVCIFPSFEKKRTRRAIKDENRAASIKDVLDIIRDNDFQSESSSYNELQLLKGINKNRELLMGVIESLSRIDDKLIGHLLGKPLVSKWITQSAFYLYPCKDLSLGQTNCHDGHFYRDGRWLKGTPEDNFCKNMPHVDNLSLFDDLDVFITKVVHSPPEGLIKDQEGWTYIASRKAELERIILSTQKIESGGALDFLSGFSPLGIGSLLAFSGVSSIISYVALGLAILALVRR</sequence>
<protein>
    <submittedName>
        <fullName evidence="7">Glycoprotein</fullName>
    </submittedName>
</protein>
<organism evidence="7">
    <name type="scientific">Solling orthomyxo-like virus</name>
    <dbReference type="NCBI Taxonomy" id="2789611"/>
    <lineage>
        <taxon>Viruses</taxon>
        <taxon>Riboviria</taxon>
        <taxon>Orthornavirae</taxon>
        <taxon>Negarnaviricota</taxon>
        <taxon>Polyploviricotina</taxon>
        <taxon>Insthoviricetes</taxon>
        <taxon>Articulavirales</taxon>
        <taxon>Orthomyxoviridae</taxon>
    </lineage>
</organism>
<proteinExistence type="predicted"/>
<dbReference type="Gene3D" id="6.10.250.3010">
    <property type="match status" value="1"/>
</dbReference>
<dbReference type="InterPro" id="IPR004955">
    <property type="entry name" value="Baculovirus_Gp64"/>
</dbReference>
<reference evidence="7" key="1">
    <citation type="submission" date="2020-10" db="EMBL/GenBank/DDBJ databases">
        <authorList>
            <person name="Guo L."/>
            <person name="Lu X."/>
            <person name="Guo D."/>
        </authorList>
    </citation>
    <scope>NUCLEOTIDE SEQUENCE</scope>
    <source>
        <strain evidence="7">GEMac</strain>
    </source>
</reference>
<dbReference type="EMBL" id="MW177756">
    <property type="protein sequence ID" value="QPF16736.1"/>
    <property type="molecule type" value="Genomic_RNA"/>
</dbReference>
<keyword evidence="4 6" id="KW-0472">Membrane</keyword>
<dbReference type="GO" id="GO:0055036">
    <property type="term" value="C:virion membrane"/>
    <property type="evidence" value="ECO:0007669"/>
    <property type="project" value="UniProtKB-SubCell"/>
</dbReference>
<dbReference type="GO" id="GO:0019031">
    <property type="term" value="C:viral envelope"/>
    <property type="evidence" value="ECO:0007669"/>
    <property type="project" value="InterPro"/>
</dbReference>
<evidence type="ECO:0000313" key="7">
    <source>
        <dbReference type="EMBL" id="QPF16736.1"/>
    </source>
</evidence>
<evidence type="ECO:0000256" key="4">
    <source>
        <dbReference type="ARBA" id="ARBA00023136"/>
    </source>
</evidence>
<keyword evidence="5" id="KW-0325">Glycoprotein</keyword>
<dbReference type="Pfam" id="PF03273">
    <property type="entry name" value="Baculo_gp64"/>
    <property type="match status" value="1"/>
</dbReference>
<keyword evidence="3" id="KW-0946">Virion</keyword>